<proteinExistence type="predicted"/>
<sequence>MYLNSNYDKVSVSHTMQIISYEEILRIEAEVLAPTFPDLIHPTTFPEAASLASQRQQYDLEMAQLVEQTQKMVLLTENRLILAILALFNEINWTTLDPRLLSLAKAKITEGDQWLKARAEETLRDADSGSPEHILTQGMSIIANGQIHIRTVEDLIRECQDH</sequence>
<evidence type="ECO:0000313" key="2">
    <source>
        <dbReference type="EMBL" id="KAG5165130.1"/>
    </source>
</evidence>
<reference evidence="1" key="1">
    <citation type="submission" date="2021-02" db="EMBL/GenBank/DDBJ databases">
        <title>Psilocybe cubensis genome.</title>
        <authorList>
            <person name="Mckernan K.J."/>
            <person name="Crawford S."/>
            <person name="Trippe A."/>
            <person name="Kane L.T."/>
            <person name="Mclaughlin S."/>
        </authorList>
    </citation>
    <scope>NUCLEOTIDE SEQUENCE [LARGE SCALE GENOMIC DNA]</scope>
    <source>
        <strain evidence="1">MGC-MH-2018</strain>
    </source>
</reference>
<dbReference type="AlphaFoldDB" id="A0A8H8CF20"/>
<name>A0A8H8CF20_PSICU</name>
<accession>A0A8H8CF20</accession>
<evidence type="ECO:0000313" key="1">
    <source>
        <dbReference type="EMBL" id="KAG5162575.1"/>
    </source>
</evidence>
<dbReference type="EMBL" id="JAFIQS010000018">
    <property type="protein sequence ID" value="KAG5162575.1"/>
    <property type="molecule type" value="Genomic_DNA"/>
</dbReference>
<organism evidence="1">
    <name type="scientific">Psilocybe cubensis</name>
    <name type="common">Psychedelic mushroom</name>
    <name type="synonym">Stropharia cubensis</name>
    <dbReference type="NCBI Taxonomy" id="181762"/>
    <lineage>
        <taxon>Eukaryota</taxon>
        <taxon>Fungi</taxon>
        <taxon>Dikarya</taxon>
        <taxon>Basidiomycota</taxon>
        <taxon>Agaricomycotina</taxon>
        <taxon>Agaricomycetes</taxon>
        <taxon>Agaricomycetidae</taxon>
        <taxon>Agaricales</taxon>
        <taxon>Agaricineae</taxon>
        <taxon>Strophariaceae</taxon>
        <taxon>Psilocybe</taxon>
    </lineage>
</organism>
<gene>
    <name evidence="2" type="ORF">JR316_009826</name>
    <name evidence="1" type="ORF">JR316_012460</name>
</gene>
<dbReference type="EMBL" id="JAFIQS010000010">
    <property type="protein sequence ID" value="KAG5165130.1"/>
    <property type="molecule type" value="Genomic_DNA"/>
</dbReference>
<protein>
    <submittedName>
        <fullName evidence="1">Uncharacterized protein</fullName>
    </submittedName>
</protein>
<comment type="caution">
    <text evidence="1">The sequence shown here is derived from an EMBL/GenBank/DDBJ whole genome shotgun (WGS) entry which is preliminary data.</text>
</comment>